<dbReference type="Proteomes" id="UP000193986">
    <property type="component" value="Unassembled WGS sequence"/>
</dbReference>
<reference evidence="4 5" key="1">
    <citation type="submission" date="2016-07" db="EMBL/GenBank/DDBJ databases">
        <title>Pervasive Adenine N6-methylation of Active Genes in Fungi.</title>
        <authorList>
            <consortium name="DOE Joint Genome Institute"/>
            <person name="Mondo S.J."/>
            <person name="Dannebaum R.O."/>
            <person name="Kuo R.C."/>
            <person name="Labutti K."/>
            <person name="Haridas S."/>
            <person name="Kuo A."/>
            <person name="Salamov A."/>
            <person name="Ahrendt S.R."/>
            <person name="Lipzen A."/>
            <person name="Sullivan W."/>
            <person name="Andreopoulos W.B."/>
            <person name="Clum A."/>
            <person name="Lindquist E."/>
            <person name="Daum C."/>
            <person name="Ramamoorthy G.K."/>
            <person name="Gryganskyi A."/>
            <person name="Culley D."/>
            <person name="Magnuson J.K."/>
            <person name="James T.Y."/>
            <person name="O'Malley M.A."/>
            <person name="Stajich J.E."/>
            <person name="Spatafora J.W."/>
            <person name="Visel A."/>
            <person name="Grigoriev I.V."/>
        </authorList>
    </citation>
    <scope>NUCLEOTIDE SEQUENCE [LARGE SCALE GENOMIC DNA]</scope>
    <source>
        <strain evidence="4 5">68-887.2</strain>
    </source>
</reference>
<keyword evidence="5" id="KW-1185">Reference proteome</keyword>
<keyword evidence="2" id="KW-1133">Transmembrane helix</keyword>
<feature type="compositionally biased region" description="Low complexity" evidence="1">
    <location>
        <begin position="367"/>
        <end position="381"/>
    </location>
</feature>
<feature type="transmembrane region" description="Helical" evidence="2">
    <location>
        <begin position="280"/>
        <end position="301"/>
    </location>
</feature>
<name>A0A1Y2BDM8_9TREE</name>
<feature type="compositionally biased region" description="Polar residues" evidence="1">
    <location>
        <begin position="252"/>
        <end position="262"/>
    </location>
</feature>
<feature type="compositionally biased region" description="Low complexity" evidence="1">
    <location>
        <begin position="192"/>
        <end position="244"/>
    </location>
</feature>
<feature type="region of interest" description="Disordered" evidence="1">
    <location>
        <begin position="190"/>
        <end position="273"/>
    </location>
</feature>
<accession>A0A1Y2BDM8</accession>
<organism evidence="4 5">
    <name type="scientific">Naematelia encephala</name>
    <dbReference type="NCBI Taxonomy" id="71784"/>
    <lineage>
        <taxon>Eukaryota</taxon>
        <taxon>Fungi</taxon>
        <taxon>Dikarya</taxon>
        <taxon>Basidiomycota</taxon>
        <taxon>Agaricomycotina</taxon>
        <taxon>Tremellomycetes</taxon>
        <taxon>Tremellales</taxon>
        <taxon>Naemateliaceae</taxon>
        <taxon>Naematelia</taxon>
    </lineage>
</organism>
<feature type="region of interest" description="Disordered" evidence="1">
    <location>
        <begin position="456"/>
        <end position="486"/>
    </location>
</feature>
<feature type="region of interest" description="Disordered" evidence="1">
    <location>
        <begin position="111"/>
        <end position="169"/>
    </location>
</feature>
<sequence length="629" mass="65213">MPGRNGLTWTLLLLCFVLASFASAQSITAPSLTECVATTITWSGTAPFHVWIVDSSAQNGTPLEDFGTMNATSMYWSVNIPAGESVMFAMQGADDGATVFSAAQTIAAGSCGDSSSTTQQISTTTAAAPAPAPSTSQQPAPAPASNSTTSSPLSPSTTEQSSSTAMSSVALSSSQTSTLATSVSPVVIPTNSSTASAQPSSAASTQSLSTASTASASRQSTPIVGVSPASLPSATSTSTASTSSGVAEPIGTPNTGNNNLPQDAQGGGSKSGGLSTGAKIGVAIGVILGLLAIALTGLLVFRTIRGRRDSEYGEDLPFRELDEFAPYPYNPFSTSKEKIGQRPQSEASLSEWLRGTQPRPPAPRPLSTSSSFESGSPGAISYHQPIRGYRPSSTFYESATEGSSRRETALPSSNLTRSESGSASEALPSSGLSRNGTLNTQSSVYVDVVKRNPLEPGFLQLPPTSYRPIKRSRENSHQSALSPIPSSAALPSSYQLYTAVERERASTPTRSSQVLPTADTGTFTLPFLDITHSPWLSDRGSPEDVVSNHGGFPFEDARVGSTVAEISRASRIRMSSAIGRRQTMMSEPEGFLGADSSPEKSGQSSGRDRKEWASGVPRSARTVATGRMD</sequence>
<dbReference type="EMBL" id="MCFC01000009">
    <property type="protein sequence ID" value="ORY32597.1"/>
    <property type="molecule type" value="Genomic_DNA"/>
</dbReference>
<feature type="signal peptide" evidence="3">
    <location>
        <begin position="1"/>
        <end position="24"/>
    </location>
</feature>
<feature type="region of interest" description="Disordered" evidence="1">
    <location>
        <begin position="327"/>
        <end position="438"/>
    </location>
</feature>
<protein>
    <recommendedName>
        <fullName evidence="6">Mid2 domain-containing protein</fullName>
    </recommendedName>
</protein>
<feature type="chain" id="PRO_5011008687" description="Mid2 domain-containing protein" evidence="3">
    <location>
        <begin position="25"/>
        <end position="629"/>
    </location>
</feature>
<keyword evidence="3" id="KW-0732">Signal</keyword>
<evidence type="ECO:0000256" key="2">
    <source>
        <dbReference type="SAM" id="Phobius"/>
    </source>
</evidence>
<dbReference type="STRING" id="71784.A0A1Y2BDM8"/>
<feature type="compositionally biased region" description="Low complexity" evidence="1">
    <location>
        <begin position="114"/>
        <end position="169"/>
    </location>
</feature>
<keyword evidence="2" id="KW-0472">Membrane</keyword>
<feature type="region of interest" description="Disordered" evidence="1">
    <location>
        <begin position="577"/>
        <end position="629"/>
    </location>
</feature>
<keyword evidence="2" id="KW-0812">Transmembrane</keyword>
<evidence type="ECO:0008006" key="6">
    <source>
        <dbReference type="Google" id="ProtNLM"/>
    </source>
</evidence>
<proteinExistence type="predicted"/>
<dbReference type="OrthoDB" id="3259746at2759"/>
<evidence type="ECO:0000313" key="4">
    <source>
        <dbReference type="EMBL" id="ORY32597.1"/>
    </source>
</evidence>
<comment type="caution">
    <text evidence="4">The sequence shown here is derived from an EMBL/GenBank/DDBJ whole genome shotgun (WGS) entry which is preliminary data.</text>
</comment>
<feature type="compositionally biased region" description="Polar residues" evidence="1">
    <location>
        <begin position="410"/>
        <end position="423"/>
    </location>
</feature>
<evidence type="ECO:0000313" key="5">
    <source>
        <dbReference type="Proteomes" id="UP000193986"/>
    </source>
</evidence>
<evidence type="ECO:0000256" key="1">
    <source>
        <dbReference type="SAM" id="MobiDB-lite"/>
    </source>
</evidence>
<evidence type="ECO:0000256" key="3">
    <source>
        <dbReference type="SAM" id="SignalP"/>
    </source>
</evidence>
<feature type="compositionally biased region" description="Polar residues" evidence="1">
    <location>
        <begin position="391"/>
        <end position="402"/>
    </location>
</feature>
<gene>
    <name evidence="4" type="ORF">BCR39DRAFT_586929</name>
</gene>
<dbReference type="InParanoid" id="A0A1Y2BDM8"/>
<dbReference type="AlphaFoldDB" id="A0A1Y2BDM8"/>